<evidence type="ECO:0000259" key="1">
    <source>
        <dbReference type="Pfam" id="PF25808"/>
    </source>
</evidence>
<organism evidence="2 3">
    <name type="scientific">Lachancea meyersii CBS 8951</name>
    <dbReference type="NCBI Taxonomy" id="1266667"/>
    <lineage>
        <taxon>Eukaryota</taxon>
        <taxon>Fungi</taxon>
        <taxon>Dikarya</taxon>
        <taxon>Ascomycota</taxon>
        <taxon>Saccharomycotina</taxon>
        <taxon>Saccharomycetes</taxon>
        <taxon>Saccharomycetales</taxon>
        <taxon>Saccharomycetaceae</taxon>
        <taxon>Lachancea</taxon>
    </lineage>
</organism>
<reference evidence="3" key="1">
    <citation type="submission" date="2016-03" db="EMBL/GenBank/DDBJ databases">
        <authorList>
            <person name="Devillers Hugo."/>
        </authorList>
    </citation>
    <scope>NUCLEOTIDE SEQUENCE [LARGE SCALE GENOMIC DNA]</scope>
</reference>
<dbReference type="GO" id="GO:0005829">
    <property type="term" value="C:cytosol"/>
    <property type="evidence" value="ECO:0007669"/>
    <property type="project" value="GOC"/>
</dbReference>
<dbReference type="EMBL" id="LT598484">
    <property type="protein sequence ID" value="SCU99435.1"/>
    <property type="molecule type" value="Genomic_DNA"/>
</dbReference>
<dbReference type="InterPro" id="IPR016024">
    <property type="entry name" value="ARM-type_fold"/>
</dbReference>
<dbReference type="Proteomes" id="UP000191144">
    <property type="component" value="Chromosome G"/>
</dbReference>
<dbReference type="GO" id="GO:0042147">
    <property type="term" value="P:retrograde transport, endosome to Golgi"/>
    <property type="evidence" value="ECO:0007669"/>
    <property type="project" value="TreeGrafter"/>
</dbReference>
<dbReference type="GO" id="GO:0030139">
    <property type="term" value="C:endocytic vesicle"/>
    <property type="evidence" value="ECO:0007669"/>
    <property type="project" value="TreeGrafter"/>
</dbReference>
<dbReference type="GO" id="GO:0006897">
    <property type="term" value="P:endocytosis"/>
    <property type="evidence" value="ECO:0007669"/>
    <property type="project" value="TreeGrafter"/>
</dbReference>
<protein>
    <submittedName>
        <fullName evidence="2">LAME_0G03158g1_1</fullName>
    </submittedName>
</protein>
<dbReference type="Pfam" id="PF25808">
    <property type="entry name" value="TPR_LAA1_C"/>
    <property type="match status" value="1"/>
</dbReference>
<dbReference type="InterPro" id="IPR046837">
    <property type="entry name" value="Laa1/Sip1/HEATR5-like_HEAT"/>
</dbReference>
<name>A0A1G4K6G8_9SACH</name>
<dbReference type="PANTHER" id="PTHR21663">
    <property type="entry name" value="HYPOTHETICAL HEAT DOMAIN-CONTAINING"/>
    <property type="match status" value="1"/>
</dbReference>
<keyword evidence="3" id="KW-1185">Reference proteome</keyword>
<accession>A0A1G4K6G8</accession>
<dbReference type="OrthoDB" id="192608at2759"/>
<dbReference type="GO" id="GO:0005794">
    <property type="term" value="C:Golgi apparatus"/>
    <property type="evidence" value="ECO:0007669"/>
    <property type="project" value="TreeGrafter"/>
</dbReference>
<sequence length="2013" mass="227502">MYIQMAKIDVYAEYLFIDYPTTEQSAKKTSVTSCLTMAEVERTDLVQALSSSDDKEHVLMTWTTEKLSKTNVSDRQFANYICTQFQCLLKELIKTPDFTFSVSLALCQQVSVLYAMSLGALPDNEIYDGALFLASTLCEEDFSHSKSKKKSRNKTHVYSAERFLSVVSLAQLVNNQPQKLISLLPSLLPDVLKSIKKMLEKEKHMHAGFLTNLMVLVSYIYKDCDHIDPVITAKLVKTFKIVLERVKADDESLPKPFLSAIICTYAHLYKNWKFVEAQSSGSPLETFKTKFFHGGYGLYGLSCDELRQDAAFCLGDILYNWCFEREAITLEEVLAFFSDVFITVPNRSVRAGVFECLSHFLGIAISSGSETLGDGKYLEVVSKLAFSIFTNPTIKEQKLDNISRYMKFFEILHQSLLRYISESGKLLTLFSIFGCEKDSSDNLLKDKEGEVLYSTIVFLQLGTILMETLSSTFTTNSRNLITMKSRLIELSSSSNFQIRVHGSRSLRTFASHAPHLLPEILGSSLELLANELFTSSNFSFSRCHGYTFLLANLIKVCSPEYVPTELVMRITIFATTILKDHPPSNGLTSYNKQLVSWILLCGLMNYNDVDFLRIQSSQLFLFWKGILTHAYTYGDEDELYKNLEVRNHALACLLSYLNRIDLNADIAKQVFFLLTKCSTFNNSIQLKTKTIDNILLQNENRILQTYLKIHEFIKNEFNSAVLILIVKNFADPNLYCEPPRPLFDRVPGNAENASKANLSDSQILNLRSLLRDDSGFAYGLTSKVNYLYVDELKIKKGGPAISKELRPWKGESGYWFARYESEIYSPVTSVLSYDCLILLYGGDGYMSNDEYSPRVTTSIINSSIEVFSLIFPFLNDKIQLSVLESMNSCVFSKKTVSMRSIAIATNCCVALLGALEVVQSNSMKLEQPVANLMLKILRNIPSFNDEFMTRLKAECVGLVLSTASPSSEIELSVGVEYANEISDVIVKDIFDHDDSFSRIFNILSLCCAFKYKRRNFNFWTALGLLENLIKDPHPIVHAWSVEALSILIEGSLVLDMSTASQILHLLEFLIVDERYGGNATMAWRSNYSCRFDSRRMIAKILLSVTQLLGPEIKLLPPATLARYKTLLYVMIGSTDGIENLYGIRTLTNLAAFKMLDDFDPGVIIPATAKFLRQSFTIDLTPHQFSGMFSEAVLHFGGAYNECIIEAVFELMDELVSLKLFDSFFEKLENLVWRYFSVFPDAKCAQSFVNGWFVHTASNGLSWLNKLYNLFFITRQQLFDLELKSRGIHVGHEKDDGRVEGHLKSSEIIDVEEKGFTSEFTTCTKVNVLSWQVRLYVLKLLGDLLAVNTSAEELWINLQNNLSKVIKLCFSASAMKISQIKARGIEILGEVIGAFTKNGNSADLLSLEEEEAHIVSALMPAFDEGSSPAILPIAINVCAQYLCLCYSSAKKSCRIVEVLVNSLADMIEKPDSLIIGEVKVSTPKCKSDAEVAILNSWARITVGAIEKHNQDLLELSKPFWNTLTPLWIISLREYVSMQNVKSGQSSAGAFGDAINNQRDSSIYEDVWINFTEAICFVYSEDATILTTCLKREDLENFVFVIYAQCLQQLTLSFEDKNVKLRTLDGIRNVLKIDTPCELFFRDENVEETVEVFERIVLTGRSGELLKLVDVIEGLASKFFQTFSGEDEFISGADKVYLLLRVLLMIITSKLTFLKEGTTDSLSTDEEKESLGHEDFTVVKKCFSSISHLICKFPVEFRMDLNACMLFIVGQIFQSSKRQTLAPAIMPLLKQIISIEDPSDEEKRLVTIFFEAEKNNIFKQLPKELALATLLILSKYSDSTFSETDVELIVQTMLSSLAENSCLKVTQGVFEGFLRQASHSISCRELVRRFVTRIIKNLQNLNSLSGFENPNTLIELLFTFTENMCRIKPESQIPILTLCLSVLISIYEQESVENSLIISKIIVLFELFTDSCKEVLRHHLKEDQKELFSKIVIASNSDTHRQSRASNQIELRSFI</sequence>
<dbReference type="InterPro" id="IPR040108">
    <property type="entry name" value="Laa1/Sip1/HEATR5"/>
</dbReference>
<dbReference type="Pfam" id="PF20210">
    <property type="entry name" value="Laa1_Sip1_HTR5"/>
    <property type="match status" value="1"/>
</dbReference>
<evidence type="ECO:0000313" key="3">
    <source>
        <dbReference type="Proteomes" id="UP000191144"/>
    </source>
</evidence>
<dbReference type="PANTHER" id="PTHR21663:SF0">
    <property type="entry name" value="HEAT REPEAT-CONTAINING PROTEIN 5B"/>
    <property type="match status" value="1"/>
</dbReference>
<dbReference type="GO" id="GO:0008104">
    <property type="term" value="P:intracellular protein localization"/>
    <property type="evidence" value="ECO:0007669"/>
    <property type="project" value="TreeGrafter"/>
</dbReference>
<proteinExistence type="predicted"/>
<dbReference type="SUPFAM" id="SSF48371">
    <property type="entry name" value="ARM repeat"/>
    <property type="match status" value="2"/>
</dbReference>
<evidence type="ECO:0000313" key="2">
    <source>
        <dbReference type="EMBL" id="SCU99435.1"/>
    </source>
</evidence>
<gene>
    <name evidence="2" type="ORF">LAME_0G03158G</name>
</gene>
<dbReference type="InterPro" id="IPR057981">
    <property type="entry name" value="TPR_LAA1-like_C"/>
</dbReference>
<feature type="domain" description="LAA1-like C-terminal TPR repeats" evidence="1">
    <location>
        <begin position="1840"/>
        <end position="2000"/>
    </location>
</feature>
<dbReference type="GO" id="GO:0016020">
    <property type="term" value="C:membrane"/>
    <property type="evidence" value="ECO:0007669"/>
    <property type="project" value="TreeGrafter"/>
</dbReference>